<evidence type="ECO:0000259" key="1">
    <source>
        <dbReference type="Pfam" id="PF06605"/>
    </source>
</evidence>
<organism evidence="2 3">
    <name type="scientific">Lactococcus petauri</name>
    <dbReference type="NCBI Taxonomy" id="1940789"/>
    <lineage>
        <taxon>Bacteria</taxon>
        <taxon>Bacillati</taxon>
        <taxon>Bacillota</taxon>
        <taxon>Bacilli</taxon>
        <taxon>Lactobacillales</taxon>
        <taxon>Streptococcaceae</taxon>
        <taxon>Lactococcus</taxon>
    </lineage>
</organism>
<dbReference type="Gene3D" id="3.55.50.40">
    <property type="match status" value="1"/>
</dbReference>
<dbReference type="RefSeq" id="WP_019293255.1">
    <property type="nucleotide sequence ID" value="NZ_CP141697.1"/>
</dbReference>
<dbReference type="EMBL" id="CP141698">
    <property type="protein sequence ID" value="WYC67255.1"/>
    <property type="molecule type" value="Genomic_DNA"/>
</dbReference>
<accession>A0ABZ2SEU0</accession>
<dbReference type="Gene3D" id="2.130.10.10">
    <property type="entry name" value="YVTN repeat-like/Quinoprotein amine dehydrogenase"/>
    <property type="match status" value="1"/>
</dbReference>
<dbReference type="InterPro" id="IPR010572">
    <property type="entry name" value="Tail_dom"/>
</dbReference>
<sequence length="700" mass="77609">MIKFKNHEKEMLLAEAEISIKWAVNGEKSLTGTIYSNNEVKNNIDRGWSLEFENEIYYIIYAQPSDKGNDITVEFDAIHEFFYHMGKSSVYTQLSDGSHTANVYLDFIFKNSGYSYALNVSVEAFEKQSFGMDTRLSLFNNFINQTGLEYFINGKNVTISQKNGNDLSTIVRKGFNLQELNLEFNIGDFVTYCKGFGAFKDENDPSKGRLEVEYTSPLAKIYGKLEAAPFVDERYTIKENLLNKITQLVDNSYSISVALTVEDLQRSGYEYSLPNPGDYIMAVDEALNFSQKIRIVSINISYDIHGNRLQSQVTCGSLSAVEQKNEADADSGAVLDDLINGDGTIPNDWLNNAIIAATEALQSTQTELKYTTNGILAIDKKNANNVVIFNSAGIGVSTDGGKTFANAMTGAGINATMITTGQINGENLSLNLNTGEVFFKKGKIAGNNDRILFDLNNSLFQSFDYTNAGFKIQYGSMLFYDNQKKEIGFFQTGPYKDKPGIYMKGTKNLSLAGGDASIDIGLTSYGDRVVALFGDVFMARGAEMFGSLTIGGNISSTGSARFGGDLSVLGKKNAVHPTRSGIRETPAYETAESYLGDIGTSTTDDNCQVVIEIEELFSDIVNTVDYEYQVFLQSYGEGYVYVSSRNSKEFVVKSSAPNLDFSWEIKAKRRGYEEDRLVLNDMTFEELKEIEEKRGNMNGE</sequence>
<feature type="domain" description="Tail spike" evidence="1">
    <location>
        <begin position="83"/>
        <end position="299"/>
    </location>
</feature>
<evidence type="ECO:0000313" key="3">
    <source>
        <dbReference type="Proteomes" id="UP001456368"/>
    </source>
</evidence>
<keyword evidence="3" id="KW-1185">Reference proteome</keyword>
<dbReference type="Pfam" id="PF06605">
    <property type="entry name" value="Prophage_tail"/>
    <property type="match status" value="1"/>
</dbReference>
<name>A0ABZ2SEU0_9LACT</name>
<proteinExistence type="predicted"/>
<protein>
    <submittedName>
        <fullName evidence="2">Phage tail protein</fullName>
    </submittedName>
</protein>
<reference evidence="2 3" key="1">
    <citation type="submission" date="2023-12" db="EMBL/GenBank/DDBJ databases">
        <title>Redefining Piscine Lactococcosis.</title>
        <authorList>
            <person name="Heckman T.I."/>
            <person name="Yazdi Z."/>
            <person name="Older C.E."/>
            <person name="Griffin M.J."/>
            <person name="Waldbieser G.C."/>
            <person name="Chow A.M."/>
            <person name="Medina Silva I."/>
            <person name="Anenson K.M."/>
            <person name="Garcia J.C."/>
            <person name="LaFrentz B.R."/>
            <person name="Slavic D."/>
            <person name="Toohey-Kurth K.L."/>
            <person name="Yant P."/>
            <person name="Fritz H.M."/>
            <person name="Henderson E."/>
            <person name="McDowall R."/>
            <person name="Cai H."/>
            <person name="Adikson M."/>
            <person name="Soto E."/>
        </authorList>
    </citation>
    <scope>NUCLEOTIDE SEQUENCE [LARGE SCALE GENOMIC DNA]</scope>
    <source>
        <strain evidence="2 3">R21-91A</strain>
    </source>
</reference>
<dbReference type="InterPro" id="IPR015943">
    <property type="entry name" value="WD40/YVTN_repeat-like_dom_sf"/>
</dbReference>
<evidence type="ECO:0000313" key="2">
    <source>
        <dbReference type="EMBL" id="WYC67255.1"/>
    </source>
</evidence>
<dbReference type="Proteomes" id="UP001456368">
    <property type="component" value="Chromosome"/>
</dbReference>
<gene>
    <name evidence="2" type="ORF">VNN45_10225</name>
</gene>